<protein>
    <submittedName>
        <fullName evidence="2">Uncharacterized protein</fullName>
    </submittedName>
</protein>
<dbReference type="EMBL" id="JAWDGP010002890">
    <property type="protein sequence ID" value="KAK3778950.1"/>
    <property type="molecule type" value="Genomic_DNA"/>
</dbReference>
<evidence type="ECO:0000313" key="3">
    <source>
        <dbReference type="Proteomes" id="UP001283361"/>
    </source>
</evidence>
<evidence type="ECO:0000256" key="1">
    <source>
        <dbReference type="SAM" id="SignalP"/>
    </source>
</evidence>
<keyword evidence="1" id="KW-0732">Signal</keyword>
<feature type="signal peptide" evidence="1">
    <location>
        <begin position="1"/>
        <end position="31"/>
    </location>
</feature>
<keyword evidence="3" id="KW-1185">Reference proteome</keyword>
<dbReference type="AlphaFoldDB" id="A0AAE1DQV4"/>
<comment type="caution">
    <text evidence="2">The sequence shown here is derived from an EMBL/GenBank/DDBJ whole genome shotgun (WGS) entry which is preliminary data.</text>
</comment>
<feature type="chain" id="PRO_5042267994" evidence="1">
    <location>
        <begin position="32"/>
        <end position="177"/>
    </location>
</feature>
<reference evidence="2" key="1">
    <citation type="journal article" date="2023" name="G3 (Bethesda)">
        <title>A reference genome for the long-term kleptoplast-retaining sea slug Elysia crispata morphotype clarki.</title>
        <authorList>
            <person name="Eastman K.E."/>
            <person name="Pendleton A.L."/>
            <person name="Shaikh M.A."/>
            <person name="Suttiyut T."/>
            <person name="Ogas R."/>
            <person name="Tomko P."/>
            <person name="Gavelis G."/>
            <person name="Widhalm J.R."/>
            <person name="Wisecaver J.H."/>
        </authorList>
    </citation>
    <scope>NUCLEOTIDE SEQUENCE</scope>
    <source>
        <strain evidence="2">ECLA1</strain>
    </source>
</reference>
<name>A0AAE1DQV4_9GAST</name>
<evidence type="ECO:0000313" key="2">
    <source>
        <dbReference type="EMBL" id="KAK3778950.1"/>
    </source>
</evidence>
<sequence>MKTSATHPPVTANLFLFVLALFLRFISLAMSDKYAKTFCHLAGIDESMCRLIRKKINCGLKGFPQEEFTLEYYRVHTAWITVWETQISPKRQELFSPPERPLATRVRTSSYSKIYDYNGLEQRGITTNVVELDQNGHCYQRYYAKSRGEAEQLRMPTFHFRPSLLLSLLSRLVFSAS</sequence>
<dbReference type="Proteomes" id="UP001283361">
    <property type="component" value="Unassembled WGS sequence"/>
</dbReference>
<proteinExistence type="predicted"/>
<organism evidence="2 3">
    <name type="scientific">Elysia crispata</name>
    <name type="common">lettuce slug</name>
    <dbReference type="NCBI Taxonomy" id="231223"/>
    <lineage>
        <taxon>Eukaryota</taxon>
        <taxon>Metazoa</taxon>
        <taxon>Spiralia</taxon>
        <taxon>Lophotrochozoa</taxon>
        <taxon>Mollusca</taxon>
        <taxon>Gastropoda</taxon>
        <taxon>Heterobranchia</taxon>
        <taxon>Euthyneura</taxon>
        <taxon>Panpulmonata</taxon>
        <taxon>Sacoglossa</taxon>
        <taxon>Placobranchoidea</taxon>
        <taxon>Plakobranchidae</taxon>
        <taxon>Elysia</taxon>
    </lineage>
</organism>
<accession>A0AAE1DQV4</accession>
<gene>
    <name evidence="2" type="ORF">RRG08_034213</name>
</gene>